<dbReference type="Gene3D" id="3.30.1360.40">
    <property type="match status" value="1"/>
</dbReference>
<comment type="function">
    <text evidence="3">Responsible for the release of ribosomes from messenger RNA at the termination of protein biosynthesis. May increase the efficiency of translation by recycling ribosomes from one round of translation to another.</text>
</comment>
<gene>
    <name evidence="3 5" type="primary">frr</name>
    <name evidence="5" type="ORF">WI372_14600</name>
</gene>
<comment type="caution">
    <text evidence="5">The sequence shown here is derived from an EMBL/GenBank/DDBJ whole genome shotgun (WGS) entry which is preliminary data.</text>
</comment>
<dbReference type="SUPFAM" id="SSF55194">
    <property type="entry name" value="Ribosome recycling factor, RRF"/>
    <property type="match status" value="1"/>
</dbReference>
<dbReference type="Gene3D" id="1.10.132.20">
    <property type="entry name" value="Ribosome-recycling factor"/>
    <property type="match status" value="1"/>
</dbReference>
<evidence type="ECO:0000256" key="2">
    <source>
        <dbReference type="ARBA" id="ARBA00022917"/>
    </source>
</evidence>
<organism evidence="5 6">
    <name type="scientific">Gaopeijia maritima</name>
    <dbReference type="NCBI Taxonomy" id="3119007"/>
    <lineage>
        <taxon>Bacteria</taxon>
        <taxon>Pseudomonadati</taxon>
        <taxon>Gemmatimonadota</taxon>
        <taxon>Longimicrobiia</taxon>
        <taxon>Gaopeijiales</taxon>
        <taxon>Gaopeijiaceae</taxon>
        <taxon>Gaopeijia</taxon>
    </lineage>
</organism>
<name>A0ABU9EFF5_9BACT</name>
<keyword evidence="3" id="KW-0963">Cytoplasm</keyword>
<proteinExistence type="inferred from homology"/>
<dbReference type="HAMAP" id="MF_00040">
    <property type="entry name" value="RRF"/>
    <property type="match status" value="1"/>
</dbReference>
<dbReference type="RefSeq" id="WP_405284575.1">
    <property type="nucleotide sequence ID" value="NZ_CP144380.1"/>
</dbReference>
<keyword evidence="2 3" id="KW-0648">Protein biosynthesis</keyword>
<evidence type="ECO:0000259" key="4">
    <source>
        <dbReference type="Pfam" id="PF01765"/>
    </source>
</evidence>
<evidence type="ECO:0000313" key="6">
    <source>
        <dbReference type="Proteomes" id="UP001484239"/>
    </source>
</evidence>
<reference evidence="5 6" key="1">
    <citation type="submission" date="2024-02" db="EMBL/GenBank/DDBJ databases">
        <title>A novel Gemmatimonadota bacterium.</title>
        <authorList>
            <person name="Du Z.-J."/>
            <person name="Ye Y.-Q."/>
        </authorList>
    </citation>
    <scope>NUCLEOTIDE SEQUENCE [LARGE SCALE GENOMIC DNA]</scope>
    <source>
        <strain evidence="5 6">DH-20</strain>
    </source>
</reference>
<dbReference type="Proteomes" id="UP001484239">
    <property type="component" value="Unassembled WGS sequence"/>
</dbReference>
<comment type="similarity">
    <text evidence="1 3">Belongs to the RRF family.</text>
</comment>
<dbReference type="InterPro" id="IPR023584">
    <property type="entry name" value="Ribosome_recyc_fac_dom"/>
</dbReference>
<feature type="domain" description="Ribosome recycling factor" evidence="4">
    <location>
        <begin position="18"/>
        <end position="181"/>
    </location>
</feature>
<dbReference type="EMBL" id="JBBHLI010000010">
    <property type="protein sequence ID" value="MEK9502220.1"/>
    <property type="molecule type" value="Genomic_DNA"/>
</dbReference>
<accession>A0ABU9EFF5</accession>
<dbReference type="InterPro" id="IPR002661">
    <property type="entry name" value="Ribosome_recyc_fac"/>
</dbReference>
<dbReference type="CDD" id="cd00520">
    <property type="entry name" value="RRF"/>
    <property type="match status" value="1"/>
</dbReference>
<evidence type="ECO:0000256" key="1">
    <source>
        <dbReference type="ARBA" id="ARBA00005912"/>
    </source>
</evidence>
<dbReference type="PANTHER" id="PTHR20982">
    <property type="entry name" value="RIBOSOME RECYCLING FACTOR"/>
    <property type="match status" value="1"/>
</dbReference>
<dbReference type="PANTHER" id="PTHR20982:SF3">
    <property type="entry name" value="MITOCHONDRIAL RIBOSOME RECYCLING FACTOR PSEUDO 1"/>
    <property type="match status" value="1"/>
</dbReference>
<comment type="subcellular location">
    <subcellularLocation>
        <location evidence="3">Cytoplasm</location>
    </subcellularLocation>
</comment>
<evidence type="ECO:0000256" key="3">
    <source>
        <dbReference type="HAMAP-Rule" id="MF_00040"/>
    </source>
</evidence>
<dbReference type="InterPro" id="IPR036191">
    <property type="entry name" value="RRF_sf"/>
</dbReference>
<dbReference type="NCBIfam" id="TIGR00496">
    <property type="entry name" value="frr"/>
    <property type="match status" value="1"/>
</dbReference>
<dbReference type="Pfam" id="PF01765">
    <property type="entry name" value="RRF"/>
    <property type="match status" value="1"/>
</dbReference>
<keyword evidence="6" id="KW-1185">Reference proteome</keyword>
<evidence type="ECO:0000313" key="5">
    <source>
        <dbReference type="EMBL" id="MEK9502220.1"/>
    </source>
</evidence>
<sequence length="183" mass="20571">MSSLKEARSRMTDALEALRREFATVRTGKASPALLDTVRVEAYGSKMPLNQVASIQTPDGSLLVVQPFDKSLLGEIEKGIQMADLGLNPSNDGTLIRIPIPPLTEERRKEFVKVLHKMAEDARVSVRHARKGARDEVQQALKDHEIGEDDGHRQLDEIDKVTHEFTDKIDELLKRKEHEVMAI</sequence>
<protein>
    <recommendedName>
        <fullName evidence="3">Ribosome-recycling factor</fullName>
        <shortName evidence="3">RRF</shortName>
    </recommendedName>
    <alternativeName>
        <fullName evidence="3">Ribosome-releasing factor</fullName>
    </alternativeName>
</protein>